<organism evidence="2 3">
    <name type="scientific">Dyella solisilvae</name>
    <dbReference type="NCBI Taxonomy" id="1920168"/>
    <lineage>
        <taxon>Bacteria</taxon>
        <taxon>Pseudomonadati</taxon>
        <taxon>Pseudomonadota</taxon>
        <taxon>Gammaproteobacteria</taxon>
        <taxon>Lysobacterales</taxon>
        <taxon>Rhodanobacteraceae</taxon>
        <taxon>Dyella</taxon>
    </lineage>
</organism>
<dbReference type="Proteomes" id="UP000254711">
    <property type="component" value="Unassembled WGS sequence"/>
</dbReference>
<evidence type="ECO:0008006" key="4">
    <source>
        <dbReference type="Google" id="ProtNLM"/>
    </source>
</evidence>
<sequence length="183" mass="19171">MNNYKFSLALLAGAVFCAPASATSVVAAGGDGSVGIDFGVPLSSGLRADLGYLKTDDRRGDADIYTAALMVVPASRDIHWEIGARYQYQDAIYASGGGVGLGGSVDVPTGIRWLSLGGYGFYTPDALTHGDMSHGYDYGAQLRVRLGASVSVFGGYRHMRTEFDGAGSHDLYKGPMFGINVGL</sequence>
<gene>
    <name evidence="2" type="ORF">DVT68_12470</name>
</gene>
<evidence type="ECO:0000313" key="3">
    <source>
        <dbReference type="Proteomes" id="UP000254711"/>
    </source>
</evidence>
<proteinExistence type="predicted"/>
<name>A0A370K5J9_9GAMM</name>
<dbReference type="OrthoDB" id="6366116at2"/>
<feature type="signal peptide" evidence="1">
    <location>
        <begin position="1"/>
        <end position="22"/>
    </location>
</feature>
<keyword evidence="3" id="KW-1185">Reference proteome</keyword>
<evidence type="ECO:0000256" key="1">
    <source>
        <dbReference type="SAM" id="SignalP"/>
    </source>
</evidence>
<accession>A0A370K5J9</accession>
<dbReference type="EMBL" id="QQSY01000003">
    <property type="protein sequence ID" value="RDI97908.1"/>
    <property type="molecule type" value="Genomic_DNA"/>
</dbReference>
<evidence type="ECO:0000313" key="2">
    <source>
        <dbReference type="EMBL" id="RDI97908.1"/>
    </source>
</evidence>
<dbReference type="InterPro" id="IPR009998">
    <property type="entry name" value="YfaZ"/>
</dbReference>
<dbReference type="AlphaFoldDB" id="A0A370K5J9"/>
<keyword evidence="1" id="KW-0732">Signal</keyword>
<reference evidence="2 3" key="1">
    <citation type="submission" date="2018-07" db="EMBL/GenBank/DDBJ databases">
        <title>Dyella solisilvae sp. nov., isolated from the pine and broad-leaved mixed forest soil.</title>
        <authorList>
            <person name="Gao Z."/>
            <person name="Qiu L."/>
        </authorList>
    </citation>
    <scope>NUCLEOTIDE SEQUENCE [LARGE SCALE GENOMIC DNA]</scope>
    <source>
        <strain evidence="2 3">DHG54</strain>
    </source>
</reference>
<comment type="caution">
    <text evidence="2">The sequence shown here is derived from an EMBL/GenBank/DDBJ whole genome shotgun (WGS) entry which is preliminary data.</text>
</comment>
<protein>
    <recommendedName>
        <fullName evidence="4">Outer membrane protein beta-barrel domain-containing protein</fullName>
    </recommendedName>
</protein>
<dbReference type="Pfam" id="PF07437">
    <property type="entry name" value="YfaZ"/>
    <property type="match status" value="1"/>
</dbReference>
<feature type="chain" id="PRO_5016705739" description="Outer membrane protein beta-barrel domain-containing protein" evidence="1">
    <location>
        <begin position="23"/>
        <end position="183"/>
    </location>
</feature>
<dbReference type="RefSeq" id="WP_114825425.1">
    <property type="nucleotide sequence ID" value="NZ_QQSY01000003.1"/>
</dbReference>